<comment type="caution">
    <text evidence="1">The sequence shown here is derived from an EMBL/GenBank/DDBJ whole genome shotgun (WGS) entry which is preliminary data.</text>
</comment>
<gene>
    <name evidence="1" type="ORF">I4F81_001735</name>
</gene>
<protein>
    <submittedName>
        <fullName evidence="1">Uncharacterized protein</fullName>
    </submittedName>
</protein>
<dbReference type="Proteomes" id="UP000798662">
    <property type="component" value="Chromosome 1"/>
</dbReference>
<evidence type="ECO:0000313" key="2">
    <source>
        <dbReference type="Proteomes" id="UP000798662"/>
    </source>
</evidence>
<dbReference type="EMBL" id="CM020618">
    <property type="protein sequence ID" value="KAK1859138.1"/>
    <property type="molecule type" value="Genomic_DNA"/>
</dbReference>
<reference evidence="1" key="1">
    <citation type="submission" date="2019-11" db="EMBL/GenBank/DDBJ databases">
        <title>Nori genome reveals adaptations in red seaweeds to the harsh intertidal environment.</title>
        <authorList>
            <person name="Wang D."/>
            <person name="Mao Y."/>
        </authorList>
    </citation>
    <scope>NUCLEOTIDE SEQUENCE</scope>
    <source>
        <tissue evidence="1">Gametophyte</tissue>
    </source>
</reference>
<organism evidence="1 2">
    <name type="scientific">Pyropia yezoensis</name>
    <name type="common">Susabi-nori</name>
    <name type="synonym">Porphyra yezoensis</name>
    <dbReference type="NCBI Taxonomy" id="2788"/>
    <lineage>
        <taxon>Eukaryota</taxon>
        <taxon>Rhodophyta</taxon>
        <taxon>Bangiophyceae</taxon>
        <taxon>Bangiales</taxon>
        <taxon>Bangiaceae</taxon>
        <taxon>Pyropia</taxon>
    </lineage>
</organism>
<accession>A0ACC3BNE6</accession>
<keyword evidence="2" id="KW-1185">Reference proteome</keyword>
<sequence length="411" mass="43290">MAGTMKRTTVGVAALLAAAAALAVGAAGHSSLTEPRPLSGDIFCKRDSEQNCPGPCPVRKLLENPPVTTWARGEIVPLRWFRNNHEGGFVRWALVPVARSGEQAAHDAAAFAYGCYTVGRYKCTPEEKLQHCGGDNGGFGVRYQARVPTNVPDGEYVLGWTWYGGYNTPDIEFTDYVDCARVRIAGGVPQTASYTPVLLPGSDKSPNGTCLATRNRRGMCRGDMCEGGRAMKISIMKPAEFSNGARPPPIPASFFDGNGGGGGGAPPANTSPVPKFRHLFKAGPPHAAPGAVTLPALYVIGVAAEAAVATLPAPRSSAAPPASPLGWWAPAPRGGVVLEAAARGSVRAVEWWVDGAYVGSSRTYPYTLGGTGGGKLTAWAGWTVRRPVLVRVKVIGQGGRVVNRAWRLRFD</sequence>
<proteinExistence type="predicted"/>
<evidence type="ECO:0000313" key="1">
    <source>
        <dbReference type="EMBL" id="KAK1859138.1"/>
    </source>
</evidence>
<name>A0ACC3BNE6_PYRYE</name>